<dbReference type="Proteomes" id="UP000269198">
    <property type="component" value="Unassembled WGS sequence"/>
</dbReference>
<name>A0A3N0E101_9ACTN</name>
<dbReference type="SUPFAM" id="SSF53271">
    <property type="entry name" value="PRTase-like"/>
    <property type="match status" value="1"/>
</dbReference>
<evidence type="ECO:0000259" key="2">
    <source>
        <dbReference type="Pfam" id="PF00156"/>
    </source>
</evidence>
<gene>
    <name evidence="3" type="ORF">EFW17_22085</name>
</gene>
<dbReference type="InterPro" id="IPR051910">
    <property type="entry name" value="ComF/GntX_DNA_util-trans"/>
</dbReference>
<organism evidence="3 4">
    <name type="scientific">Halostreptopolyspora alba</name>
    <dbReference type="NCBI Taxonomy" id="2487137"/>
    <lineage>
        <taxon>Bacteria</taxon>
        <taxon>Bacillati</taxon>
        <taxon>Actinomycetota</taxon>
        <taxon>Actinomycetes</taxon>
        <taxon>Streptosporangiales</taxon>
        <taxon>Nocardiopsidaceae</taxon>
        <taxon>Halostreptopolyspora</taxon>
    </lineage>
</organism>
<dbReference type="PANTHER" id="PTHR47505:SF1">
    <property type="entry name" value="DNA UTILIZATION PROTEIN YHGH"/>
    <property type="match status" value="1"/>
</dbReference>
<dbReference type="Pfam" id="PF00156">
    <property type="entry name" value="Pribosyltran"/>
    <property type="match status" value="1"/>
</dbReference>
<dbReference type="EMBL" id="RJMB01000033">
    <property type="protein sequence ID" value="RNL81528.1"/>
    <property type="molecule type" value="Genomic_DNA"/>
</dbReference>
<proteinExistence type="inferred from homology"/>
<protein>
    <submittedName>
        <fullName evidence="3">ComF family protein</fullName>
    </submittedName>
</protein>
<evidence type="ECO:0000313" key="3">
    <source>
        <dbReference type="EMBL" id="RNL81528.1"/>
    </source>
</evidence>
<dbReference type="AlphaFoldDB" id="A0A3N0E101"/>
<evidence type="ECO:0000256" key="1">
    <source>
        <dbReference type="ARBA" id="ARBA00008007"/>
    </source>
</evidence>
<dbReference type="InterPro" id="IPR029057">
    <property type="entry name" value="PRTase-like"/>
</dbReference>
<sequence length="236" mass="24385">MVRLPGEYGRVSLSSLAALADLVLGERCAGCAGPRGPLCASCGAVLDRPPHRCRARPGCPPVWAAGPHAGRYRALLLAFKEHRVRGLATPLGRRLACAVAAAAPAGDPPVLVPVPTRGGAARRRGYDPVRLLAATAAREHGHIPHRLRVVADALAHQRRVAEQTGLDRHRRRANLAGALSARPRAVPDLRGTRAVVVDDVVTTGATLAEASRALRAAGAHVVGAAVLTSAGESGPG</sequence>
<feature type="domain" description="Phosphoribosyltransferase" evidence="2">
    <location>
        <begin position="179"/>
        <end position="232"/>
    </location>
</feature>
<accession>A0A3N0E101</accession>
<dbReference type="OrthoDB" id="5244859at2"/>
<comment type="caution">
    <text evidence="3">The sequence shown here is derived from an EMBL/GenBank/DDBJ whole genome shotgun (WGS) entry which is preliminary data.</text>
</comment>
<reference evidence="3 4" key="1">
    <citation type="submission" date="2018-11" db="EMBL/GenBank/DDBJ databases">
        <title>The genome draft of YIM 96095.</title>
        <authorList>
            <person name="Tang S.-K."/>
            <person name="Chunyu W.-X."/>
            <person name="Feng Y.-Z."/>
        </authorList>
    </citation>
    <scope>NUCLEOTIDE SEQUENCE [LARGE SCALE GENOMIC DNA]</scope>
    <source>
        <strain evidence="3 4">YIM 96095</strain>
    </source>
</reference>
<evidence type="ECO:0000313" key="4">
    <source>
        <dbReference type="Proteomes" id="UP000269198"/>
    </source>
</evidence>
<dbReference type="InterPro" id="IPR000836">
    <property type="entry name" value="PRTase_dom"/>
</dbReference>
<dbReference type="PANTHER" id="PTHR47505">
    <property type="entry name" value="DNA UTILIZATION PROTEIN YHGH"/>
    <property type="match status" value="1"/>
</dbReference>
<comment type="similarity">
    <text evidence="1">Belongs to the ComF/GntX family.</text>
</comment>
<keyword evidence="4" id="KW-1185">Reference proteome</keyword>
<dbReference type="Gene3D" id="3.40.50.2020">
    <property type="match status" value="1"/>
</dbReference>